<keyword evidence="3 6" id="KW-0812">Transmembrane</keyword>
<feature type="transmembrane region" description="Helical" evidence="6">
    <location>
        <begin position="29"/>
        <end position="49"/>
    </location>
</feature>
<dbReference type="STRING" id="529505.SAMN05421761_102331"/>
<evidence type="ECO:0000256" key="6">
    <source>
        <dbReference type="SAM" id="Phobius"/>
    </source>
</evidence>
<name>A0A1N7KTK0_9BACT</name>
<comment type="subcellular location">
    <subcellularLocation>
        <location evidence="1">Membrane</location>
        <topology evidence="1">Multi-pass membrane protein</topology>
    </subcellularLocation>
</comment>
<feature type="transmembrane region" description="Helical" evidence="6">
    <location>
        <begin position="91"/>
        <end position="108"/>
    </location>
</feature>
<reference evidence="9" key="1">
    <citation type="submission" date="2017-01" db="EMBL/GenBank/DDBJ databases">
        <authorList>
            <person name="Varghese N."/>
            <person name="Submissions S."/>
        </authorList>
    </citation>
    <scope>NUCLEOTIDE SEQUENCE [LARGE SCALE GENOMIC DNA]</scope>
    <source>
        <strain evidence="9">DSM 46698</strain>
    </source>
</reference>
<dbReference type="EMBL" id="FTOP01000002">
    <property type="protein sequence ID" value="SIS64877.1"/>
    <property type="molecule type" value="Genomic_DNA"/>
</dbReference>
<dbReference type="InterPro" id="IPR050638">
    <property type="entry name" value="AA-Vitamin_Transporters"/>
</dbReference>
<feature type="transmembrane region" description="Helical" evidence="6">
    <location>
        <begin position="120"/>
        <end position="140"/>
    </location>
</feature>
<dbReference type="PANTHER" id="PTHR32322">
    <property type="entry name" value="INNER MEMBRANE TRANSPORTER"/>
    <property type="match status" value="1"/>
</dbReference>
<proteinExistence type="inferred from homology"/>
<dbReference type="PANTHER" id="PTHR32322:SF2">
    <property type="entry name" value="EAMA DOMAIN-CONTAINING PROTEIN"/>
    <property type="match status" value="1"/>
</dbReference>
<dbReference type="InterPro" id="IPR037185">
    <property type="entry name" value="EmrE-like"/>
</dbReference>
<feature type="transmembrane region" description="Helical" evidence="6">
    <location>
        <begin position="207"/>
        <end position="228"/>
    </location>
</feature>
<comment type="similarity">
    <text evidence="2">Belongs to the EamA transporter family.</text>
</comment>
<evidence type="ECO:0000256" key="2">
    <source>
        <dbReference type="ARBA" id="ARBA00007362"/>
    </source>
</evidence>
<feature type="transmembrane region" description="Helical" evidence="6">
    <location>
        <begin position="240"/>
        <end position="265"/>
    </location>
</feature>
<evidence type="ECO:0000256" key="3">
    <source>
        <dbReference type="ARBA" id="ARBA00022692"/>
    </source>
</evidence>
<dbReference type="GO" id="GO:0016020">
    <property type="term" value="C:membrane"/>
    <property type="evidence" value="ECO:0007669"/>
    <property type="project" value="UniProtKB-SubCell"/>
</dbReference>
<dbReference type="InterPro" id="IPR000620">
    <property type="entry name" value="EamA_dom"/>
</dbReference>
<protein>
    <submittedName>
        <fullName evidence="8">EamA-like transporter family protein</fullName>
    </submittedName>
</protein>
<evidence type="ECO:0000259" key="7">
    <source>
        <dbReference type="Pfam" id="PF00892"/>
    </source>
</evidence>
<dbReference type="Proteomes" id="UP000186026">
    <property type="component" value="Unassembled WGS sequence"/>
</dbReference>
<feature type="transmembrane region" description="Helical" evidence="6">
    <location>
        <begin position="147"/>
        <end position="163"/>
    </location>
</feature>
<dbReference type="Gene3D" id="1.10.3730.20">
    <property type="match status" value="1"/>
</dbReference>
<feature type="transmembrane region" description="Helical" evidence="6">
    <location>
        <begin position="175"/>
        <end position="195"/>
    </location>
</feature>
<evidence type="ECO:0000313" key="8">
    <source>
        <dbReference type="EMBL" id="SIS64877.1"/>
    </source>
</evidence>
<keyword evidence="9" id="KW-1185">Reference proteome</keyword>
<accession>A0A1N7KTK0</accession>
<feature type="transmembrane region" description="Helical" evidence="6">
    <location>
        <begin position="297"/>
        <end position="314"/>
    </location>
</feature>
<organism evidence="8 9">
    <name type="scientific">Belliella pelovolcani</name>
    <dbReference type="NCBI Taxonomy" id="529505"/>
    <lineage>
        <taxon>Bacteria</taxon>
        <taxon>Pseudomonadati</taxon>
        <taxon>Bacteroidota</taxon>
        <taxon>Cytophagia</taxon>
        <taxon>Cytophagales</taxon>
        <taxon>Cyclobacteriaceae</taxon>
        <taxon>Belliella</taxon>
    </lineage>
</organism>
<sequence length="317" mass="34343">MESVPQYWLLHFNPPKPSMTRDIQAESTLKAWGFLIILALIWGSSFILIKRGLEVYSPGEVGAFRIVAAGMVLLPLSLPRLKSLNKRQVKNLIIVGLVGSFIPAFLFAKAQTQLSSSLTGVFNAMTPLFVVIIGAIFFGARITRRNTIGLLIAFVGVVILLTVKEGVGFGTFSEINSYAFYVLLACVCYGINLNIIKYKFVELKPVAITAISLLMVLPVALVFLFAATDFSFKITHAEGGLLAAGYITILGVVGTALALILFNIMVKVATPVFASSVTYLIPIVAIMWGILDGEVLLLGHYLGIAAVIFGVWVGNRR</sequence>
<evidence type="ECO:0000313" key="9">
    <source>
        <dbReference type="Proteomes" id="UP000186026"/>
    </source>
</evidence>
<feature type="domain" description="EamA" evidence="7">
    <location>
        <begin position="34"/>
        <end position="161"/>
    </location>
</feature>
<feature type="domain" description="EamA" evidence="7">
    <location>
        <begin position="178"/>
        <end position="313"/>
    </location>
</feature>
<keyword evidence="4 6" id="KW-1133">Transmembrane helix</keyword>
<evidence type="ECO:0000256" key="4">
    <source>
        <dbReference type="ARBA" id="ARBA00022989"/>
    </source>
</evidence>
<gene>
    <name evidence="8" type="ORF">SAMN05421761_102331</name>
</gene>
<feature type="transmembrane region" description="Helical" evidence="6">
    <location>
        <begin position="61"/>
        <end position="79"/>
    </location>
</feature>
<evidence type="ECO:0000256" key="5">
    <source>
        <dbReference type="ARBA" id="ARBA00023136"/>
    </source>
</evidence>
<dbReference type="Pfam" id="PF00892">
    <property type="entry name" value="EamA"/>
    <property type="match status" value="2"/>
</dbReference>
<dbReference type="AlphaFoldDB" id="A0A1N7KTK0"/>
<feature type="transmembrane region" description="Helical" evidence="6">
    <location>
        <begin position="272"/>
        <end position="291"/>
    </location>
</feature>
<evidence type="ECO:0000256" key="1">
    <source>
        <dbReference type="ARBA" id="ARBA00004141"/>
    </source>
</evidence>
<keyword evidence="5 6" id="KW-0472">Membrane</keyword>
<dbReference type="SUPFAM" id="SSF103481">
    <property type="entry name" value="Multidrug resistance efflux transporter EmrE"/>
    <property type="match status" value="2"/>
</dbReference>